<dbReference type="EMBL" id="UINC01006796">
    <property type="protein sequence ID" value="SVA29691.1"/>
    <property type="molecule type" value="Genomic_DNA"/>
</dbReference>
<gene>
    <name evidence="1" type="ORF">METZ01_LOCUS82545</name>
</gene>
<evidence type="ECO:0000313" key="1">
    <source>
        <dbReference type="EMBL" id="SVA29691.1"/>
    </source>
</evidence>
<dbReference type="AlphaFoldDB" id="A0A381UPJ7"/>
<sequence length="53" mass="5646">EDEDLNPKMIAYGPHEDTNSMEIARSLGCDPVLAKGAFVNNLKSILAGEARGS</sequence>
<name>A0A381UPJ7_9ZZZZ</name>
<evidence type="ECO:0008006" key="2">
    <source>
        <dbReference type="Google" id="ProtNLM"/>
    </source>
</evidence>
<organism evidence="1">
    <name type="scientific">marine metagenome</name>
    <dbReference type="NCBI Taxonomy" id="408172"/>
    <lineage>
        <taxon>unclassified sequences</taxon>
        <taxon>metagenomes</taxon>
        <taxon>ecological metagenomes</taxon>
    </lineage>
</organism>
<proteinExistence type="predicted"/>
<reference evidence="1" key="1">
    <citation type="submission" date="2018-05" db="EMBL/GenBank/DDBJ databases">
        <authorList>
            <person name="Lanie J.A."/>
            <person name="Ng W.-L."/>
            <person name="Kazmierczak K.M."/>
            <person name="Andrzejewski T.M."/>
            <person name="Davidsen T.M."/>
            <person name="Wayne K.J."/>
            <person name="Tettelin H."/>
            <person name="Glass J.I."/>
            <person name="Rusch D."/>
            <person name="Podicherti R."/>
            <person name="Tsui H.-C.T."/>
            <person name="Winkler M.E."/>
        </authorList>
    </citation>
    <scope>NUCLEOTIDE SEQUENCE</scope>
</reference>
<feature type="non-terminal residue" evidence="1">
    <location>
        <position position="1"/>
    </location>
</feature>
<accession>A0A381UPJ7</accession>
<protein>
    <recommendedName>
        <fullName evidence="2">Response regulatory domain-containing protein</fullName>
    </recommendedName>
</protein>